<feature type="region of interest" description="Disordered" evidence="1">
    <location>
        <begin position="77"/>
        <end position="110"/>
    </location>
</feature>
<accession>A0ABP0XJR1</accession>
<gene>
    <name evidence="2" type="ORF">CSSPJE1EN1_LOCUS24830</name>
</gene>
<sequence>MASGSRAATITRFFSPLSKEEVHEKIKKDTAAWQEEERNRVARNEAAKAAKESARLAAKRPVGRPKRVRVYAVLVPPNMGAEKQGDAAGASNAGRSVHNSEQVNPPAKKQ</sequence>
<dbReference type="EMBL" id="OZ020104">
    <property type="protein sequence ID" value="CAK9279352.1"/>
    <property type="molecule type" value="Genomic_DNA"/>
</dbReference>
<reference evidence="2" key="1">
    <citation type="submission" date="2024-02" db="EMBL/GenBank/DDBJ databases">
        <authorList>
            <consortium name="ELIXIR-Norway"/>
            <consortium name="Elixir Norway"/>
        </authorList>
    </citation>
    <scope>NUCLEOTIDE SEQUENCE</scope>
</reference>
<dbReference type="Proteomes" id="UP001497444">
    <property type="component" value="Chromosome 9"/>
</dbReference>
<name>A0ABP0XJR1_9BRYO</name>
<keyword evidence="3" id="KW-1185">Reference proteome</keyword>
<protein>
    <submittedName>
        <fullName evidence="2">Uncharacterized protein</fullName>
    </submittedName>
</protein>
<feature type="compositionally biased region" description="Polar residues" evidence="1">
    <location>
        <begin position="93"/>
        <end position="103"/>
    </location>
</feature>
<proteinExistence type="predicted"/>
<organism evidence="2 3">
    <name type="scientific">Sphagnum jensenii</name>
    <dbReference type="NCBI Taxonomy" id="128206"/>
    <lineage>
        <taxon>Eukaryota</taxon>
        <taxon>Viridiplantae</taxon>
        <taxon>Streptophyta</taxon>
        <taxon>Embryophyta</taxon>
        <taxon>Bryophyta</taxon>
        <taxon>Sphagnophytina</taxon>
        <taxon>Sphagnopsida</taxon>
        <taxon>Sphagnales</taxon>
        <taxon>Sphagnaceae</taxon>
        <taxon>Sphagnum</taxon>
    </lineage>
</organism>
<evidence type="ECO:0000256" key="1">
    <source>
        <dbReference type="SAM" id="MobiDB-lite"/>
    </source>
</evidence>
<evidence type="ECO:0000313" key="2">
    <source>
        <dbReference type="EMBL" id="CAK9279352.1"/>
    </source>
</evidence>
<evidence type="ECO:0000313" key="3">
    <source>
        <dbReference type="Proteomes" id="UP001497444"/>
    </source>
</evidence>